<evidence type="ECO:0000256" key="1">
    <source>
        <dbReference type="ARBA" id="ARBA00001971"/>
    </source>
</evidence>
<keyword evidence="3" id="KW-0479">Metal-binding</keyword>
<keyword evidence="4" id="KW-0408">Iron</keyword>
<sequence length="142" mass="17027">MRSQKHLDDFEEFIHCLERILSTIVSRLYNPLNWYDFLFYKRHIGNQMKKDIKLIKDFAQRVINRKRINFKPEHTLSTSKRMDFLDLILTLQSEDASTANDDICDDVFTFMFARYGTFSTCLTWTLFLLDKADNFQKCFSQV</sequence>
<keyword evidence="5" id="KW-0503">Monooxygenase</keyword>
<proteinExistence type="inferred from homology"/>
<reference evidence="6 7" key="1">
    <citation type="journal article" date="2018" name="Gigascience">
        <title>Genomes of trombidid mites reveal novel predicted allergens and laterally-transferred genes associated with secondary metabolism.</title>
        <authorList>
            <person name="Dong X."/>
            <person name="Chaisiri K."/>
            <person name="Xia D."/>
            <person name="Armstrong S.D."/>
            <person name="Fang Y."/>
            <person name="Donnelly M.J."/>
            <person name="Kadowaki T."/>
            <person name="McGarry J.W."/>
            <person name="Darby A.C."/>
            <person name="Makepeace B.L."/>
        </authorList>
    </citation>
    <scope>NUCLEOTIDE SEQUENCE [LARGE SCALE GENOMIC DNA]</scope>
    <source>
        <strain evidence="6">UoL-UT</strain>
    </source>
</reference>
<dbReference type="AlphaFoldDB" id="A0A443RTA2"/>
<dbReference type="InterPro" id="IPR001128">
    <property type="entry name" value="Cyt_P450"/>
</dbReference>
<evidence type="ECO:0000256" key="3">
    <source>
        <dbReference type="ARBA" id="ARBA00022617"/>
    </source>
</evidence>
<name>A0A443RTA2_9ACAR</name>
<dbReference type="SUPFAM" id="SSF48264">
    <property type="entry name" value="Cytochrome P450"/>
    <property type="match status" value="1"/>
</dbReference>
<evidence type="ECO:0000256" key="5">
    <source>
        <dbReference type="ARBA" id="ARBA00023033"/>
    </source>
</evidence>
<evidence type="ECO:0000256" key="2">
    <source>
        <dbReference type="ARBA" id="ARBA00010617"/>
    </source>
</evidence>
<dbReference type="VEuPathDB" id="VectorBase:LDEU013661"/>
<gene>
    <name evidence="6" type="ORF">B4U80_14623</name>
</gene>
<comment type="caution">
    <text evidence="6">The sequence shown here is derived from an EMBL/GenBank/DDBJ whole genome shotgun (WGS) entry which is preliminary data.</text>
</comment>
<dbReference type="GO" id="GO:0004497">
    <property type="term" value="F:monooxygenase activity"/>
    <property type="evidence" value="ECO:0007669"/>
    <property type="project" value="UniProtKB-KW"/>
</dbReference>
<comment type="cofactor">
    <cofactor evidence="1">
        <name>heme</name>
        <dbReference type="ChEBI" id="CHEBI:30413"/>
    </cofactor>
</comment>
<keyword evidence="7" id="KW-1185">Reference proteome</keyword>
<dbReference type="Pfam" id="PF00067">
    <property type="entry name" value="p450"/>
    <property type="match status" value="1"/>
</dbReference>
<dbReference type="PANTHER" id="PTHR24291:SF201">
    <property type="entry name" value="CYTOCHROME P450, FAMILY 4, SUBFAMILY B, POLYPEPTIDE 7"/>
    <property type="match status" value="1"/>
</dbReference>
<dbReference type="GO" id="GO:0020037">
    <property type="term" value="F:heme binding"/>
    <property type="evidence" value="ECO:0007669"/>
    <property type="project" value="InterPro"/>
</dbReference>
<organism evidence="6 7">
    <name type="scientific">Leptotrombidium deliense</name>
    <dbReference type="NCBI Taxonomy" id="299467"/>
    <lineage>
        <taxon>Eukaryota</taxon>
        <taxon>Metazoa</taxon>
        <taxon>Ecdysozoa</taxon>
        <taxon>Arthropoda</taxon>
        <taxon>Chelicerata</taxon>
        <taxon>Arachnida</taxon>
        <taxon>Acari</taxon>
        <taxon>Acariformes</taxon>
        <taxon>Trombidiformes</taxon>
        <taxon>Prostigmata</taxon>
        <taxon>Anystina</taxon>
        <taxon>Parasitengona</taxon>
        <taxon>Trombiculoidea</taxon>
        <taxon>Trombiculidae</taxon>
        <taxon>Leptotrombidium</taxon>
    </lineage>
</organism>
<keyword evidence="5" id="KW-0560">Oxidoreductase</keyword>
<dbReference type="InterPro" id="IPR050196">
    <property type="entry name" value="Cytochrome_P450_Monoox"/>
</dbReference>
<dbReference type="EMBL" id="NCKV01040564">
    <property type="protein sequence ID" value="RWS18379.1"/>
    <property type="molecule type" value="Genomic_DNA"/>
</dbReference>
<dbReference type="GO" id="GO:0005506">
    <property type="term" value="F:iron ion binding"/>
    <property type="evidence" value="ECO:0007669"/>
    <property type="project" value="InterPro"/>
</dbReference>
<evidence type="ECO:0000313" key="6">
    <source>
        <dbReference type="EMBL" id="RWS18379.1"/>
    </source>
</evidence>
<dbReference type="OrthoDB" id="6434974at2759"/>
<keyword evidence="3" id="KW-0349">Heme</keyword>
<protein>
    <submittedName>
        <fullName evidence="6">Uncharacterized protein</fullName>
    </submittedName>
</protein>
<comment type="similarity">
    <text evidence="2">Belongs to the cytochrome P450 family.</text>
</comment>
<evidence type="ECO:0000256" key="4">
    <source>
        <dbReference type="ARBA" id="ARBA00023004"/>
    </source>
</evidence>
<evidence type="ECO:0000313" key="7">
    <source>
        <dbReference type="Proteomes" id="UP000288716"/>
    </source>
</evidence>
<accession>A0A443RTA2</accession>
<dbReference type="GO" id="GO:0016705">
    <property type="term" value="F:oxidoreductase activity, acting on paired donors, with incorporation or reduction of molecular oxygen"/>
    <property type="evidence" value="ECO:0007669"/>
    <property type="project" value="InterPro"/>
</dbReference>
<dbReference type="PANTHER" id="PTHR24291">
    <property type="entry name" value="CYTOCHROME P450 FAMILY 4"/>
    <property type="match status" value="1"/>
</dbReference>
<dbReference type="InterPro" id="IPR036396">
    <property type="entry name" value="Cyt_P450_sf"/>
</dbReference>
<dbReference type="STRING" id="299467.A0A443RTA2"/>
<dbReference type="Gene3D" id="1.10.630.10">
    <property type="entry name" value="Cytochrome P450"/>
    <property type="match status" value="1"/>
</dbReference>
<dbReference type="Proteomes" id="UP000288716">
    <property type="component" value="Unassembled WGS sequence"/>
</dbReference>